<evidence type="ECO:0000313" key="1">
    <source>
        <dbReference type="EMBL" id="JAE01643.1"/>
    </source>
</evidence>
<proteinExistence type="predicted"/>
<dbReference type="EMBL" id="GBRH01196253">
    <property type="protein sequence ID" value="JAE01643.1"/>
    <property type="molecule type" value="Transcribed_RNA"/>
</dbReference>
<sequence length="14" mass="1557">MLQLPGSRGRQGRT</sequence>
<accession>A0A0A9F052</accession>
<organism evidence="1">
    <name type="scientific">Arundo donax</name>
    <name type="common">Giant reed</name>
    <name type="synonym">Donax arundinaceus</name>
    <dbReference type="NCBI Taxonomy" id="35708"/>
    <lineage>
        <taxon>Eukaryota</taxon>
        <taxon>Viridiplantae</taxon>
        <taxon>Streptophyta</taxon>
        <taxon>Embryophyta</taxon>
        <taxon>Tracheophyta</taxon>
        <taxon>Spermatophyta</taxon>
        <taxon>Magnoliopsida</taxon>
        <taxon>Liliopsida</taxon>
        <taxon>Poales</taxon>
        <taxon>Poaceae</taxon>
        <taxon>PACMAD clade</taxon>
        <taxon>Arundinoideae</taxon>
        <taxon>Arundineae</taxon>
        <taxon>Arundo</taxon>
    </lineage>
</organism>
<reference evidence="1" key="2">
    <citation type="journal article" date="2015" name="Data Brief">
        <title>Shoot transcriptome of the giant reed, Arundo donax.</title>
        <authorList>
            <person name="Barrero R.A."/>
            <person name="Guerrero F.D."/>
            <person name="Moolhuijzen P."/>
            <person name="Goolsby J.A."/>
            <person name="Tidwell J."/>
            <person name="Bellgard S.E."/>
            <person name="Bellgard M.I."/>
        </authorList>
    </citation>
    <scope>NUCLEOTIDE SEQUENCE</scope>
    <source>
        <tissue evidence="1">Shoot tissue taken approximately 20 cm above the soil surface</tissue>
    </source>
</reference>
<reference evidence="1" key="1">
    <citation type="submission" date="2014-09" db="EMBL/GenBank/DDBJ databases">
        <authorList>
            <person name="Magalhaes I.L.F."/>
            <person name="Oliveira U."/>
            <person name="Santos F.R."/>
            <person name="Vidigal T.H.D.A."/>
            <person name="Brescovit A.D."/>
            <person name="Santos A.J."/>
        </authorList>
    </citation>
    <scope>NUCLEOTIDE SEQUENCE</scope>
    <source>
        <tissue evidence="1">Shoot tissue taken approximately 20 cm above the soil surface</tissue>
    </source>
</reference>
<name>A0A0A9F052_ARUDO</name>
<protein>
    <submittedName>
        <fullName evidence="1">Hsp101</fullName>
    </submittedName>
</protein>